<feature type="region of interest" description="Disordered" evidence="1">
    <location>
        <begin position="74"/>
        <end position="98"/>
    </location>
</feature>
<evidence type="ECO:0000256" key="3">
    <source>
        <dbReference type="SAM" id="SignalP"/>
    </source>
</evidence>
<keyword evidence="2" id="KW-1133">Transmembrane helix</keyword>
<reference evidence="4 5" key="1">
    <citation type="submission" date="2020-10" db="EMBL/GenBank/DDBJ databases">
        <authorList>
            <person name="Castelo-Branco R."/>
            <person name="Eusebio N."/>
            <person name="Adriana R."/>
            <person name="Vieira A."/>
            <person name="Brugerolle De Fraissinette N."/>
            <person name="Rezende De Castro R."/>
            <person name="Schneider M.P."/>
            <person name="Vasconcelos V."/>
            <person name="Leao P.N."/>
        </authorList>
    </citation>
    <scope>NUCLEOTIDE SEQUENCE [LARGE SCALE GENOMIC DNA]</scope>
    <source>
        <strain evidence="4 5">LEGE 06123</strain>
    </source>
</reference>
<organism evidence="4 5">
    <name type="scientific">Gloeocapsopsis crepidinum LEGE 06123</name>
    <dbReference type="NCBI Taxonomy" id="588587"/>
    <lineage>
        <taxon>Bacteria</taxon>
        <taxon>Bacillati</taxon>
        <taxon>Cyanobacteriota</taxon>
        <taxon>Cyanophyceae</taxon>
        <taxon>Oscillatoriophycideae</taxon>
        <taxon>Chroococcales</taxon>
        <taxon>Chroococcaceae</taxon>
        <taxon>Gloeocapsopsis</taxon>
    </lineage>
</organism>
<dbReference type="RefSeq" id="WP_193934893.1">
    <property type="nucleotide sequence ID" value="NZ_CAWPMZ010000001.1"/>
</dbReference>
<name>A0ABR9UYX7_9CHRO</name>
<evidence type="ECO:0000313" key="5">
    <source>
        <dbReference type="Proteomes" id="UP000651156"/>
    </source>
</evidence>
<dbReference type="NCBIfam" id="NF041742">
    <property type="entry name" value="WGxxGxxG_fam"/>
    <property type="match status" value="1"/>
</dbReference>
<dbReference type="NCBIfam" id="NF038039">
    <property type="entry name" value="WGxxGxxG-CTERM"/>
    <property type="match status" value="1"/>
</dbReference>
<keyword evidence="5" id="KW-1185">Reference proteome</keyword>
<protein>
    <submittedName>
        <fullName evidence="4">WGxxGxxG-CTERM domain-containing protein</fullName>
    </submittedName>
</protein>
<dbReference type="Proteomes" id="UP000651156">
    <property type="component" value="Unassembled WGS sequence"/>
</dbReference>
<feature type="signal peptide" evidence="3">
    <location>
        <begin position="1"/>
        <end position="35"/>
    </location>
</feature>
<evidence type="ECO:0000256" key="2">
    <source>
        <dbReference type="SAM" id="Phobius"/>
    </source>
</evidence>
<keyword evidence="2" id="KW-0472">Membrane</keyword>
<sequence>MQQTKSTKLTKLVGVSLLAISTAVTPLILSTSAQAVEPGVGAGVYEREGVYEDNDFDWGWLGLIGLAGLAGLAGKGKGRRNDATAYQEPESVRNNYRE</sequence>
<comment type="caution">
    <text evidence="4">The sequence shown here is derived from an EMBL/GenBank/DDBJ whole genome shotgun (WGS) entry which is preliminary data.</text>
</comment>
<gene>
    <name evidence="4" type="ORF">IQ230_24895</name>
</gene>
<keyword evidence="3" id="KW-0732">Signal</keyword>
<dbReference type="EMBL" id="JADEWN010000100">
    <property type="protein sequence ID" value="MBE9193514.1"/>
    <property type="molecule type" value="Genomic_DNA"/>
</dbReference>
<accession>A0ABR9UYX7</accession>
<evidence type="ECO:0000256" key="1">
    <source>
        <dbReference type="SAM" id="MobiDB-lite"/>
    </source>
</evidence>
<proteinExistence type="predicted"/>
<keyword evidence="2" id="KW-0812">Transmembrane</keyword>
<evidence type="ECO:0000313" key="4">
    <source>
        <dbReference type="EMBL" id="MBE9193514.1"/>
    </source>
</evidence>
<feature type="chain" id="PRO_5046030036" evidence="3">
    <location>
        <begin position="36"/>
        <end position="98"/>
    </location>
</feature>
<feature type="transmembrane region" description="Helical" evidence="2">
    <location>
        <begin position="59"/>
        <end position="76"/>
    </location>
</feature>